<keyword evidence="3 11" id="KW-0378">Hydrolase</keyword>
<dbReference type="EMBL" id="DVNM01000020">
    <property type="protein sequence ID" value="HIU69075.1"/>
    <property type="molecule type" value="Genomic_DNA"/>
</dbReference>
<dbReference type="EC" id="3.5.1.24" evidence="5"/>
<protein>
    <recommendedName>
        <fullName evidence="5">choloylglycine hydrolase</fullName>
        <ecNumber evidence="5">3.5.1.24</ecNumber>
    </recommendedName>
    <alternativeName>
        <fullName evidence="6">Bile salt hydrolase</fullName>
    </alternativeName>
    <alternativeName>
        <fullName evidence="7">Choloylglycine hydrolase</fullName>
    </alternativeName>
</protein>
<evidence type="ECO:0000256" key="1">
    <source>
        <dbReference type="ARBA" id="ARBA00004860"/>
    </source>
</evidence>
<dbReference type="InterPro" id="IPR029132">
    <property type="entry name" value="CBAH/NAAA_C"/>
</dbReference>
<dbReference type="Proteomes" id="UP000824125">
    <property type="component" value="Unassembled WGS sequence"/>
</dbReference>
<accession>A0A9D1MUD7</accession>
<reference evidence="11" key="2">
    <citation type="journal article" date="2021" name="PeerJ">
        <title>Extensive microbial diversity within the chicken gut microbiome revealed by metagenomics and culture.</title>
        <authorList>
            <person name="Gilroy R."/>
            <person name="Ravi A."/>
            <person name="Getino M."/>
            <person name="Pursley I."/>
            <person name="Horton D.L."/>
            <person name="Alikhan N.F."/>
            <person name="Baker D."/>
            <person name="Gharbi K."/>
            <person name="Hall N."/>
            <person name="Watson M."/>
            <person name="Adriaenssens E.M."/>
            <person name="Foster-Nyarko E."/>
            <person name="Jarju S."/>
            <person name="Secka A."/>
            <person name="Antonio M."/>
            <person name="Oren A."/>
            <person name="Chaudhuri R.R."/>
            <person name="La Ragione R."/>
            <person name="Hildebrand F."/>
            <person name="Pallen M.J."/>
        </authorList>
    </citation>
    <scope>NUCLEOTIDE SEQUENCE</scope>
    <source>
        <strain evidence="11">CHK176-6737</strain>
    </source>
</reference>
<dbReference type="GO" id="GO:0045302">
    <property type="term" value="F:choloylglycine hydrolase activity"/>
    <property type="evidence" value="ECO:0007669"/>
    <property type="project" value="UniProtKB-EC"/>
</dbReference>
<proteinExistence type="inferred from homology"/>
<gene>
    <name evidence="11" type="ORF">IAD23_03880</name>
</gene>
<evidence type="ECO:0000313" key="12">
    <source>
        <dbReference type="Proteomes" id="UP000824125"/>
    </source>
</evidence>
<feature type="domain" description="Choloylglycine hydrolase/NAAA C-terminal" evidence="10">
    <location>
        <begin position="2"/>
        <end position="309"/>
    </location>
</feature>
<comment type="similarity">
    <text evidence="2">Belongs to the peptidase C59 family.</text>
</comment>
<evidence type="ECO:0000256" key="2">
    <source>
        <dbReference type="ARBA" id="ARBA00006625"/>
    </source>
</evidence>
<evidence type="ECO:0000259" key="10">
    <source>
        <dbReference type="Pfam" id="PF02275"/>
    </source>
</evidence>
<dbReference type="PANTHER" id="PTHR35527">
    <property type="entry name" value="CHOLOYLGLYCINE HYDROLASE"/>
    <property type="match status" value="1"/>
</dbReference>
<keyword evidence="4" id="KW-0443">Lipid metabolism</keyword>
<evidence type="ECO:0000313" key="11">
    <source>
        <dbReference type="EMBL" id="HIU69075.1"/>
    </source>
</evidence>
<dbReference type="Pfam" id="PF02275">
    <property type="entry name" value="CBAH"/>
    <property type="match status" value="1"/>
</dbReference>
<comment type="catalytic activity">
    <reaction evidence="9">
        <text>taurodeoxycholate + H2O = deoxycholate + taurine</text>
        <dbReference type="Rhea" id="RHEA:47556"/>
        <dbReference type="ChEBI" id="CHEBI:15377"/>
        <dbReference type="ChEBI" id="CHEBI:23614"/>
        <dbReference type="ChEBI" id="CHEBI:36261"/>
        <dbReference type="ChEBI" id="CHEBI:507393"/>
    </reaction>
    <physiologicalReaction direction="left-to-right" evidence="9">
        <dbReference type="Rhea" id="RHEA:47557"/>
    </physiologicalReaction>
</comment>
<dbReference type="Gene3D" id="3.60.60.10">
    <property type="entry name" value="Penicillin V Acylase, Chain A"/>
    <property type="match status" value="1"/>
</dbReference>
<evidence type="ECO:0000256" key="8">
    <source>
        <dbReference type="ARBA" id="ARBA00047285"/>
    </source>
</evidence>
<evidence type="ECO:0000256" key="3">
    <source>
        <dbReference type="ARBA" id="ARBA00022801"/>
    </source>
</evidence>
<evidence type="ECO:0000256" key="6">
    <source>
        <dbReference type="ARBA" id="ARBA00044804"/>
    </source>
</evidence>
<sequence>MCTCITFKNNGFYFGRNLDLERSFGEQAVILPRRCPIRLQNQTLREHPAVIGTAHVADGTPLFAEAMNEHGLCAAGLYFPQNAVYRPPKRGKTNVAAFELIAWVLCRFETAAEAQTALQNVNITDRPFRPDMPATALHWMIADSERCLTVEQTEDGLHVYENKFGVLTNNPPFPFQCENMRTHMALSPYAPENRFAPALSLTPYGQGMGAVGLPGDASPPSRFVRAAFLKHNSVCAKDEAANVTQVFHILDSVSMCKGSVITPQGGLDHTVYASCISTSTNTFYYKTYDNSQITAIRLKEATKNGKTLLTFSFETKQQIRFEN</sequence>
<evidence type="ECO:0000256" key="9">
    <source>
        <dbReference type="ARBA" id="ARBA00048897"/>
    </source>
</evidence>
<dbReference type="PANTHER" id="PTHR35527:SF2">
    <property type="entry name" value="HYDROLASE"/>
    <property type="match status" value="1"/>
</dbReference>
<dbReference type="InterPro" id="IPR052193">
    <property type="entry name" value="Peptidase_C59"/>
</dbReference>
<dbReference type="CDD" id="cd00542">
    <property type="entry name" value="Ntn_PVA"/>
    <property type="match status" value="1"/>
</dbReference>
<comment type="caution">
    <text evidence="11">The sequence shown here is derived from an EMBL/GenBank/DDBJ whole genome shotgun (WGS) entry which is preliminary data.</text>
</comment>
<comment type="pathway">
    <text evidence="1">Lipid metabolism; bile acid biosynthesis.</text>
</comment>
<dbReference type="InterPro" id="IPR029055">
    <property type="entry name" value="Ntn_hydrolases_N"/>
</dbReference>
<organism evidence="11 12">
    <name type="scientific">Candidatus Scybalenecus merdavium</name>
    <dbReference type="NCBI Taxonomy" id="2840939"/>
    <lineage>
        <taxon>Bacteria</taxon>
        <taxon>Bacillati</taxon>
        <taxon>Bacillota</taxon>
        <taxon>Clostridia</taxon>
        <taxon>Eubacteriales</taxon>
        <taxon>Oscillospiraceae</taxon>
        <taxon>Oscillospiraceae incertae sedis</taxon>
        <taxon>Candidatus Scybalenecus</taxon>
    </lineage>
</organism>
<evidence type="ECO:0000256" key="4">
    <source>
        <dbReference type="ARBA" id="ARBA00023098"/>
    </source>
</evidence>
<comment type="catalytic activity">
    <reaction evidence="8">
        <text>cholate + taurine = taurocholate + H2O</text>
        <dbReference type="Rhea" id="RHEA:47108"/>
        <dbReference type="ChEBI" id="CHEBI:15377"/>
        <dbReference type="ChEBI" id="CHEBI:29747"/>
        <dbReference type="ChEBI" id="CHEBI:36257"/>
        <dbReference type="ChEBI" id="CHEBI:507393"/>
    </reaction>
    <physiologicalReaction direction="right-to-left" evidence="8">
        <dbReference type="Rhea" id="RHEA:47110"/>
    </physiologicalReaction>
</comment>
<reference evidence="11" key="1">
    <citation type="submission" date="2020-10" db="EMBL/GenBank/DDBJ databases">
        <authorList>
            <person name="Gilroy R."/>
        </authorList>
    </citation>
    <scope>NUCLEOTIDE SEQUENCE</scope>
    <source>
        <strain evidence="11">CHK176-6737</strain>
    </source>
</reference>
<dbReference type="GO" id="GO:0006629">
    <property type="term" value="P:lipid metabolic process"/>
    <property type="evidence" value="ECO:0007669"/>
    <property type="project" value="UniProtKB-KW"/>
</dbReference>
<dbReference type="InterPro" id="IPR047711">
    <property type="entry name" value="CBAH"/>
</dbReference>
<dbReference type="NCBIfam" id="NF038245">
    <property type="entry name" value="bile_salt_hydro"/>
    <property type="match status" value="1"/>
</dbReference>
<evidence type="ECO:0000256" key="7">
    <source>
        <dbReference type="ARBA" id="ARBA00044806"/>
    </source>
</evidence>
<evidence type="ECO:0000256" key="5">
    <source>
        <dbReference type="ARBA" id="ARBA00044769"/>
    </source>
</evidence>
<dbReference type="SUPFAM" id="SSF56235">
    <property type="entry name" value="N-terminal nucleophile aminohydrolases (Ntn hydrolases)"/>
    <property type="match status" value="1"/>
</dbReference>
<dbReference type="AlphaFoldDB" id="A0A9D1MUD7"/>
<name>A0A9D1MUD7_9FIRM</name>